<dbReference type="Proteomes" id="UP001437256">
    <property type="component" value="Unassembled WGS sequence"/>
</dbReference>
<feature type="region of interest" description="Disordered" evidence="1">
    <location>
        <begin position="84"/>
        <end position="130"/>
    </location>
</feature>
<evidence type="ECO:0000313" key="3">
    <source>
        <dbReference type="EMBL" id="KAL0068136.1"/>
    </source>
</evidence>
<keyword evidence="4" id="KW-1185">Reference proteome</keyword>
<accession>A0ABR3A2C6</accession>
<feature type="compositionally biased region" description="Basic residues" evidence="1">
    <location>
        <begin position="1"/>
        <end position="11"/>
    </location>
</feature>
<proteinExistence type="predicted"/>
<feature type="compositionally biased region" description="Basic and acidic residues" evidence="1">
    <location>
        <begin position="441"/>
        <end position="458"/>
    </location>
</feature>
<feature type="compositionally biased region" description="Low complexity" evidence="1">
    <location>
        <begin position="84"/>
        <end position="109"/>
    </location>
</feature>
<gene>
    <name evidence="3" type="ORF">AAF712_004796</name>
</gene>
<feature type="compositionally biased region" description="Polar residues" evidence="1">
    <location>
        <begin position="16"/>
        <end position="25"/>
    </location>
</feature>
<comment type="caution">
    <text evidence="3">The sequence shown here is derived from an EMBL/GenBank/DDBJ whole genome shotgun (WGS) entry which is preliminary data.</text>
</comment>
<evidence type="ECO:0000256" key="2">
    <source>
        <dbReference type="SAM" id="Phobius"/>
    </source>
</evidence>
<feature type="compositionally biased region" description="Polar residues" evidence="1">
    <location>
        <begin position="110"/>
        <end position="126"/>
    </location>
</feature>
<feature type="compositionally biased region" description="Polar residues" evidence="1">
    <location>
        <begin position="382"/>
        <end position="393"/>
    </location>
</feature>
<feature type="compositionally biased region" description="Acidic residues" evidence="1">
    <location>
        <begin position="211"/>
        <end position="220"/>
    </location>
</feature>
<keyword evidence="2" id="KW-0472">Membrane</keyword>
<feature type="compositionally biased region" description="Basic and acidic residues" evidence="1">
    <location>
        <begin position="221"/>
        <end position="230"/>
    </location>
</feature>
<organism evidence="3 4">
    <name type="scientific">Marasmius tenuissimus</name>
    <dbReference type="NCBI Taxonomy" id="585030"/>
    <lineage>
        <taxon>Eukaryota</taxon>
        <taxon>Fungi</taxon>
        <taxon>Dikarya</taxon>
        <taxon>Basidiomycota</taxon>
        <taxon>Agaricomycotina</taxon>
        <taxon>Agaricomycetes</taxon>
        <taxon>Agaricomycetidae</taxon>
        <taxon>Agaricales</taxon>
        <taxon>Marasmiineae</taxon>
        <taxon>Marasmiaceae</taxon>
        <taxon>Marasmius</taxon>
    </lineage>
</organism>
<feature type="transmembrane region" description="Helical" evidence="2">
    <location>
        <begin position="147"/>
        <end position="172"/>
    </location>
</feature>
<feature type="region of interest" description="Disordered" evidence="1">
    <location>
        <begin position="439"/>
        <end position="549"/>
    </location>
</feature>
<evidence type="ECO:0000256" key="1">
    <source>
        <dbReference type="SAM" id="MobiDB-lite"/>
    </source>
</evidence>
<keyword evidence="2" id="KW-1133">Transmembrane helix</keyword>
<name>A0ABR3A2C6_9AGAR</name>
<dbReference type="EMBL" id="JBBXMP010000020">
    <property type="protein sequence ID" value="KAL0068136.1"/>
    <property type="molecule type" value="Genomic_DNA"/>
</dbReference>
<reference evidence="3 4" key="1">
    <citation type="submission" date="2024-05" db="EMBL/GenBank/DDBJ databases">
        <title>A draft genome resource for the thread blight pathogen Marasmius tenuissimus strain MS-2.</title>
        <authorList>
            <person name="Yulfo-Soto G.E."/>
            <person name="Baruah I.K."/>
            <person name="Amoako-Attah I."/>
            <person name="Bukari Y."/>
            <person name="Meinhardt L.W."/>
            <person name="Bailey B.A."/>
            <person name="Cohen S.P."/>
        </authorList>
    </citation>
    <scope>NUCLEOTIDE SEQUENCE [LARGE SCALE GENOMIC DNA]</scope>
    <source>
        <strain evidence="3 4">MS-2</strain>
    </source>
</reference>
<feature type="region of interest" description="Disordered" evidence="1">
    <location>
        <begin position="202"/>
        <end position="230"/>
    </location>
</feature>
<feature type="compositionally biased region" description="Basic and acidic residues" evidence="1">
    <location>
        <begin position="490"/>
        <end position="511"/>
    </location>
</feature>
<feature type="region of interest" description="Disordered" evidence="1">
    <location>
        <begin position="1"/>
        <end position="25"/>
    </location>
</feature>
<protein>
    <submittedName>
        <fullName evidence="3">Uncharacterized protein</fullName>
    </submittedName>
</protein>
<feature type="region of interest" description="Disordered" evidence="1">
    <location>
        <begin position="281"/>
        <end position="321"/>
    </location>
</feature>
<feature type="compositionally biased region" description="Low complexity" evidence="1">
    <location>
        <begin position="359"/>
        <end position="373"/>
    </location>
</feature>
<keyword evidence="2" id="KW-0812">Transmembrane</keyword>
<feature type="region of interest" description="Disordered" evidence="1">
    <location>
        <begin position="349"/>
        <end position="393"/>
    </location>
</feature>
<evidence type="ECO:0000313" key="4">
    <source>
        <dbReference type="Proteomes" id="UP001437256"/>
    </source>
</evidence>
<sequence length="549" mass="59810">MSSNRSRVKMTRRAENFNSPRQLPPTATASTFNWWPYPPWGAATSSVAQTPAIALVTTTVQSIQSATPTTETLPSDIHSRLVSSSLSPSLSSNSTSSADIASTTSPSDTQSMVTITGTRDSQSAAPSDSVVEYPKVHPGSNTVNINLILIVVFVVIGVLVGGIIAWFAYGCLNRKRWRKRRRSELEVGPSIFSKSGELDEYSREKVSLRGDDEEQGDHDDDSSWHALDIHDPQPPSERAAFLGHQPVNPAFLAPAPSTRKPPSASRGLYRAKTGASMSVYSQIGDDDDMDTASFVGEHSFDPRSPRAPPSKTPTRRRSKLSTLTRCVARQLPLLRLRWPAPISRALSLSRRRPTCPRDGSSSSTENTGSLSYSRNADKDLSRANTSKTTTTIRTVGTAMGFRIVEESPLPTPLSSPPTSSDGLSGFSWAGVGEMIWGNVTSDRDSSDRYTNLPDREGRNGQSPVKKKSTGSSSTRTTRTNRTRSKSLVAAEERTRGKDAGVKVDQERRLRDYYGYGSDSHHNLPRSPPQITSPKLEETLCFSPVIGQGR</sequence>